<dbReference type="InterPro" id="IPR046342">
    <property type="entry name" value="CBS_dom_sf"/>
</dbReference>
<organism evidence="4 5">
    <name type="scientific">Mycolicibacterium chitae</name>
    <name type="common">Mycobacterium chitae</name>
    <dbReference type="NCBI Taxonomy" id="1792"/>
    <lineage>
        <taxon>Bacteria</taxon>
        <taxon>Bacillati</taxon>
        <taxon>Actinomycetota</taxon>
        <taxon>Actinomycetes</taxon>
        <taxon>Mycobacteriales</taxon>
        <taxon>Mycobacteriaceae</taxon>
        <taxon>Mycolicibacterium</taxon>
    </lineage>
</organism>
<evidence type="ECO:0000256" key="2">
    <source>
        <dbReference type="PROSITE-ProRule" id="PRU00703"/>
    </source>
</evidence>
<evidence type="ECO:0000259" key="3">
    <source>
        <dbReference type="PROSITE" id="PS51371"/>
    </source>
</evidence>
<accession>A0A448I4X6</accession>
<feature type="domain" description="CBS" evidence="3">
    <location>
        <begin position="76"/>
        <end position="131"/>
    </location>
</feature>
<dbReference type="Gene3D" id="3.10.580.10">
    <property type="entry name" value="CBS-domain"/>
    <property type="match status" value="1"/>
</dbReference>
<feature type="domain" description="CBS" evidence="3">
    <location>
        <begin position="8"/>
        <end position="67"/>
    </location>
</feature>
<dbReference type="Proteomes" id="UP000282551">
    <property type="component" value="Chromosome"/>
</dbReference>
<protein>
    <submittedName>
        <fullName evidence="4">Signal-transduction protein with CBS domains</fullName>
    </submittedName>
</protein>
<dbReference type="OrthoDB" id="9807125at2"/>
<name>A0A448I4X6_MYCCI</name>
<proteinExistence type="predicted"/>
<sequence>MRIADVLRSKGADVATVSPQASVRELLTGLAEANIGAMVVVGSAGVIAGMVSERDVVRRLYEKGPAILELPVAQIMTPAVATCGLDSSVDELSEMMTTNRVRHIPVLVDGRLVGIVSIGDIVKTRLEELQSEQEQLQAYITQG</sequence>
<keyword evidence="1 2" id="KW-0129">CBS domain</keyword>
<evidence type="ECO:0000313" key="5">
    <source>
        <dbReference type="Proteomes" id="UP000282551"/>
    </source>
</evidence>
<dbReference type="PANTHER" id="PTHR43080:SF2">
    <property type="entry name" value="CBS DOMAIN-CONTAINING PROTEIN"/>
    <property type="match status" value="1"/>
</dbReference>
<evidence type="ECO:0000256" key="1">
    <source>
        <dbReference type="ARBA" id="ARBA00023122"/>
    </source>
</evidence>
<dbReference type="RefSeq" id="WP_126333277.1">
    <property type="nucleotide sequence ID" value="NZ_AP022604.1"/>
</dbReference>
<evidence type="ECO:0000313" key="4">
    <source>
        <dbReference type="EMBL" id="VEG47352.1"/>
    </source>
</evidence>
<dbReference type="SMART" id="SM00116">
    <property type="entry name" value="CBS"/>
    <property type="match status" value="2"/>
</dbReference>
<dbReference type="SUPFAM" id="SSF54631">
    <property type="entry name" value="CBS-domain pair"/>
    <property type="match status" value="1"/>
</dbReference>
<gene>
    <name evidence="4" type="ORF">NCTC10485_01630</name>
</gene>
<keyword evidence="5" id="KW-1185">Reference proteome</keyword>
<dbReference type="Pfam" id="PF00571">
    <property type="entry name" value="CBS"/>
    <property type="match status" value="2"/>
</dbReference>
<reference evidence="4 5" key="1">
    <citation type="submission" date="2018-12" db="EMBL/GenBank/DDBJ databases">
        <authorList>
            <consortium name="Pathogen Informatics"/>
        </authorList>
    </citation>
    <scope>NUCLEOTIDE SEQUENCE [LARGE SCALE GENOMIC DNA]</scope>
    <source>
        <strain evidence="4 5">NCTC10485</strain>
    </source>
</reference>
<dbReference type="CDD" id="cd04623">
    <property type="entry name" value="CBS_pair_bac_euk"/>
    <property type="match status" value="1"/>
</dbReference>
<dbReference type="InterPro" id="IPR000644">
    <property type="entry name" value="CBS_dom"/>
</dbReference>
<dbReference type="InterPro" id="IPR051257">
    <property type="entry name" value="Diverse_CBS-Domain"/>
</dbReference>
<dbReference type="PROSITE" id="PS51371">
    <property type="entry name" value="CBS"/>
    <property type="match status" value="2"/>
</dbReference>
<dbReference type="InterPro" id="IPR044725">
    <property type="entry name" value="CBSX3_CBS_dom"/>
</dbReference>
<dbReference type="EMBL" id="LR134355">
    <property type="protein sequence ID" value="VEG47352.1"/>
    <property type="molecule type" value="Genomic_DNA"/>
</dbReference>
<dbReference type="AlphaFoldDB" id="A0A448I4X6"/>
<dbReference type="PANTHER" id="PTHR43080">
    <property type="entry name" value="CBS DOMAIN-CONTAINING PROTEIN CBSX3, MITOCHONDRIAL"/>
    <property type="match status" value="1"/>
</dbReference>